<gene>
    <name evidence="2" type="ORF">SAMN05660236_4004</name>
</gene>
<dbReference type="STRING" id="688867.SAMN05660236_4004"/>
<keyword evidence="1" id="KW-1133">Transmembrane helix</keyword>
<evidence type="ECO:0000256" key="1">
    <source>
        <dbReference type="SAM" id="Phobius"/>
    </source>
</evidence>
<dbReference type="RefSeq" id="WP_079689268.1">
    <property type="nucleotide sequence ID" value="NZ_FUZU01000003.1"/>
</dbReference>
<evidence type="ECO:0000313" key="2">
    <source>
        <dbReference type="EMBL" id="SKC81707.1"/>
    </source>
</evidence>
<feature type="transmembrane region" description="Helical" evidence="1">
    <location>
        <begin position="12"/>
        <end position="32"/>
    </location>
</feature>
<keyword evidence="3" id="KW-1185">Reference proteome</keyword>
<protein>
    <submittedName>
        <fullName evidence="2">Uncharacterized protein</fullName>
    </submittedName>
</protein>
<dbReference type="AlphaFoldDB" id="A0A1T5M0G4"/>
<accession>A0A1T5M0G4</accession>
<sequence length="170" mass="19404">MNTTTLQDLTKAEIWLLVTTLVYFLLNGAQIFETAVVVPKWSASPPESFALISGPYGINLKAFWIIVHSIHEITFFIALYFCWKIDPVRNWLLLLLGIHFAVRAWTLLYFAPNIIEFQKISNDGSSAYHDLIVKTTLWRNLNYIRVAIYIGISVGLVPLLYKVMNLKAGI</sequence>
<evidence type="ECO:0000313" key="3">
    <source>
        <dbReference type="Proteomes" id="UP000190961"/>
    </source>
</evidence>
<keyword evidence="1" id="KW-0812">Transmembrane</keyword>
<keyword evidence="1" id="KW-0472">Membrane</keyword>
<dbReference type="OrthoDB" id="663522at2"/>
<feature type="transmembrane region" description="Helical" evidence="1">
    <location>
        <begin position="62"/>
        <end position="83"/>
    </location>
</feature>
<name>A0A1T5M0G4_9BACT</name>
<reference evidence="2 3" key="1">
    <citation type="submission" date="2017-02" db="EMBL/GenBank/DDBJ databases">
        <authorList>
            <person name="Peterson S.W."/>
        </authorList>
    </citation>
    <scope>NUCLEOTIDE SEQUENCE [LARGE SCALE GENOMIC DNA]</scope>
    <source>
        <strain evidence="2 3">DSM 25262</strain>
    </source>
</reference>
<organism evidence="2 3">
    <name type="scientific">Ohtaekwangia koreensis</name>
    <dbReference type="NCBI Taxonomy" id="688867"/>
    <lineage>
        <taxon>Bacteria</taxon>
        <taxon>Pseudomonadati</taxon>
        <taxon>Bacteroidota</taxon>
        <taxon>Cytophagia</taxon>
        <taxon>Cytophagales</taxon>
        <taxon>Fulvivirgaceae</taxon>
        <taxon>Ohtaekwangia</taxon>
    </lineage>
</organism>
<feature type="transmembrane region" description="Helical" evidence="1">
    <location>
        <begin position="143"/>
        <end position="161"/>
    </location>
</feature>
<feature type="transmembrane region" description="Helical" evidence="1">
    <location>
        <begin position="90"/>
        <end position="111"/>
    </location>
</feature>
<proteinExistence type="predicted"/>
<dbReference type="EMBL" id="FUZU01000003">
    <property type="protein sequence ID" value="SKC81707.1"/>
    <property type="molecule type" value="Genomic_DNA"/>
</dbReference>
<dbReference type="Proteomes" id="UP000190961">
    <property type="component" value="Unassembled WGS sequence"/>
</dbReference>